<dbReference type="Proteomes" id="UP000625711">
    <property type="component" value="Unassembled WGS sequence"/>
</dbReference>
<evidence type="ECO:0000313" key="2">
    <source>
        <dbReference type="Proteomes" id="UP000625711"/>
    </source>
</evidence>
<dbReference type="EMBL" id="JAACXV010014245">
    <property type="protein sequence ID" value="KAF7269245.1"/>
    <property type="molecule type" value="Genomic_DNA"/>
</dbReference>
<name>A0A834I1G1_RHYFE</name>
<gene>
    <name evidence="1" type="ORF">GWI33_017701</name>
</gene>
<protein>
    <submittedName>
        <fullName evidence="1">Uncharacterized protein</fullName>
    </submittedName>
</protein>
<dbReference type="AlphaFoldDB" id="A0A834I1G1"/>
<evidence type="ECO:0000313" key="1">
    <source>
        <dbReference type="EMBL" id="KAF7269245.1"/>
    </source>
</evidence>
<sequence>MARDPVNEISAGVLLHNNFHNIQPRRWRRPRGCEFHLRKLEISNSGIKFALGNARIGAQQVILDEHMGNGDLIPPDILVRKLIFLSNLIPIKFDRLKK</sequence>
<organism evidence="1 2">
    <name type="scientific">Rhynchophorus ferrugineus</name>
    <name type="common">Red palm weevil</name>
    <name type="synonym">Curculio ferrugineus</name>
    <dbReference type="NCBI Taxonomy" id="354439"/>
    <lineage>
        <taxon>Eukaryota</taxon>
        <taxon>Metazoa</taxon>
        <taxon>Ecdysozoa</taxon>
        <taxon>Arthropoda</taxon>
        <taxon>Hexapoda</taxon>
        <taxon>Insecta</taxon>
        <taxon>Pterygota</taxon>
        <taxon>Neoptera</taxon>
        <taxon>Endopterygota</taxon>
        <taxon>Coleoptera</taxon>
        <taxon>Polyphaga</taxon>
        <taxon>Cucujiformia</taxon>
        <taxon>Curculionidae</taxon>
        <taxon>Dryophthorinae</taxon>
        <taxon>Rhynchophorus</taxon>
    </lineage>
</organism>
<accession>A0A834I1G1</accession>
<comment type="caution">
    <text evidence="1">The sequence shown here is derived from an EMBL/GenBank/DDBJ whole genome shotgun (WGS) entry which is preliminary data.</text>
</comment>
<keyword evidence="2" id="KW-1185">Reference proteome</keyword>
<reference evidence="1" key="1">
    <citation type="submission" date="2020-08" db="EMBL/GenBank/DDBJ databases">
        <title>Genome sequencing and assembly of the red palm weevil Rhynchophorus ferrugineus.</title>
        <authorList>
            <person name="Dias G.B."/>
            <person name="Bergman C.M."/>
            <person name="Manee M."/>
        </authorList>
    </citation>
    <scope>NUCLEOTIDE SEQUENCE</scope>
    <source>
        <strain evidence="1">AA-2017</strain>
        <tissue evidence="1">Whole larva</tissue>
    </source>
</reference>
<proteinExistence type="predicted"/>